<accession>A0A1X1ZM37</accession>
<reference evidence="2 3" key="1">
    <citation type="submission" date="2016-01" db="EMBL/GenBank/DDBJ databases">
        <title>The new phylogeny of the genus Mycobacterium.</title>
        <authorList>
            <person name="Tarcisio F."/>
            <person name="Conor M."/>
            <person name="Antonella G."/>
            <person name="Elisabetta G."/>
            <person name="Giulia F.S."/>
            <person name="Sara T."/>
            <person name="Anna F."/>
            <person name="Clotilde B."/>
            <person name="Roberto B."/>
            <person name="Veronica D.S."/>
            <person name="Fabio R."/>
            <person name="Monica P."/>
            <person name="Olivier J."/>
            <person name="Enrico T."/>
            <person name="Nicola S."/>
        </authorList>
    </citation>
    <scope>NUCLEOTIDE SEQUENCE [LARGE SCALE GENOMIC DNA]</scope>
    <source>
        <strain evidence="2 3">DSM 44572</strain>
    </source>
</reference>
<protein>
    <recommendedName>
        <fullName evidence="4">TetR family transcriptional regulator</fullName>
    </recommendedName>
</protein>
<dbReference type="SUPFAM" id="SSF46689">
    <property type="entry name" value="Homeodomain-like"/>
    <property type="match status" value="1"/>
</dbReference>
<gene>
    <name evidence="2" type="ORF">AWC19_09700</name>
</gene>
<keyword evidence="3" id="KW-1185">Reference proteome</keyword>
<dbReference type="InterPro" id="IPR009057">
    <property type="entry name" value="Homeodomain-like_sf"/>
</dbReference>
<evidence type="ECO:0000256" key="1">
    <source>
        <dbReference type="SAM" id="MobiDB-lite"/>
    </source>
</evidence>
<dbReference type="STRING" id="153971.AWC19_09700"/>
<proteinExistence type="predicted"/>
<dbReference type="EMBL" id="LQPJ01000102">
    <property type="protein sequence ID" value="ORW24372.1"/>
    <property type="molecule type" value="Genomic_DNA"/>
</dbReference>
<dbReference type="OrthoDB" id="2356263at2"/>
<name>A0A1X1ZM37_9MYCO</name>
<evidence type="ECO:0008006" key="4">
    <source>
        <dbReference type="Google" id="ProtNLM"/>
    </source>
</evidence>
<feature type="region of interest" description="Disordered" evidence="1">
    <location>
        <begin position="200"/>
        <end position="231"/>
    </location>
</feature>
<organism evidence="2 3">
    <name type="scientific">Mycobacterium palustre</name>
    <dbReference type="NCBI Taxonomy" id="153971"/>
    <lineage>
        <taxon>Bacteria</taxon>
        <taxon>Bacillati</taxon>
        <taxon>Actinomycetota</taxon>
        <taxon>Actinomycetes</taxon>
        <taxon>Mycobacteriales</taxon>
        <taxon>Mycobacteriaceae</taxon>
        <taxon>Mycobacterium</taxon>
        <taxon>Mycobacterium simiae complex</taxon>
    </lineage>
</organism>
<sequence length="231" mass="25746">MEGTTLADINEAAGQRNTSAIQYHFEGRDGLIRAIYQRFVPPLTEHYEELVQRARASKRVRPAAEAIVLPLGRLLTGDWRDRAFVELFAQMFAGTRISDPQWADLTGIRLVRRNGEGEIGEAEALLLDRIAPLPEPLGSIRMTVAGTFVARSLADFARHWDKYGPEQSEDPQLFISNLVDMFIATMTAPVSASTSAMLATVNEKRGRRSRSVNGRTARRAGDGQPLKRKQR</sequence>
<dbReference type="Proteomes" id="UP000193529">
    <property type="component" value="Unassembled WGS sequence"/>
</dbReference>
<dbReference type="Gene3D" id="1.10.357.10">
    <property type="entry name" value="Tetracycline Repressor, domain 2"/>
    <property type="match status" value="1"/>
</dbReference>
<evidence type="ECO:0000313" key="3">
    <source>
        <dbReference type="Proteomes" id="UP000193529"/>
    </source>
</evidence>
<dbReference type="AlphaFoldDB" id="A0A1X1ZM37"/>
<comment type="caution">
    <text evidence="2">The sequence shown here is derived from an EMBL/GenBank/DDBJ whole genome shotgun (WGS) entry which is preliminary data.</text>
</comment>
<evidence type="ECO:0000313" key="2">
    <source>
        <dbReference type="EMBL" id="ORW24372.1"/>
    </source>
</evidence>